<organism evidence="2 3">
    <name type="scientific">Zopfia rhizophila CBS 207.26</name>
    <dbReference type="NCBI Taxonomy" id="1314779"/>
    <lineage>
        <taxon>Eukaryota</taxon>
        <taxon>Fungi</taxon>
        <taxon>Dikarya</taxon>
        <taxon>Ascomycota</taxon>
        <taxon>Pezizomycotina</taxon>
        <taxon>Dothideomycetes</taxon>
        <taxon>Dothideomycetes incertae sedis</taxon>
        <taxon>Zopfiaceae</taxon>
        <taxon>Zopfia</taxon>
    </lineage>
</organism>
<evidence type="ECO:0000313" key="2">
    <source>
        <dbReference type="EMBL" id="KAF2189297.1"/>
    </source>
</evidence>
<protein>
    <submittedName>
        <fullName evidence="2">Uncharacterized protein</fullName>
    </submittedName>
</protein>
<keyword evidence="3" id="KW-1185">Reference proteome</keyword>
<reference evidence="2" key="1">
    <citation type="journal article" date="2020" name="Stud. Mycol.">
        <title>101 Dothideomycetes genomes: a test case for predicting lifestyles and emergence of pathogens.</title>
        <authorList>
            <person name="Haridas S."/>
            <person name="Albert R."/>
            <person name="Binder M."/>
            <person name="Bloem J."/>
            <person name="Labutti K."/>
            <person name="Salamov A."/>
            <person name="Andreopoulos B."/>
            <person name="Baker S."/>
            <person name="Barry K."/>
            <person name="Bills G."/>
            <person name="Bluhm B."/>
            <person name="Cannon C."/>
            <person name="Castanera R."/>
            <person name="Culley D."/>
            <person name="Daum C."/>
            <person name="Ezra D."/>
            <person name="Gonzalez J."/>
            <person name="Henrissat B."/>
            <person name="Kuo A."/>
            <person name="Liang C."/>
            <person name="Lipzen A."/>
            <person name="Lutzoni F."/>
            <person name="Magnuson J."/>
            <person name="Mondo S."/>
            <person name="Nolan M."/>
            <person name="Ohm R."/>
            <person name="Pangilinan J."/>
            <person name="Park H.-J."/>
            <person name="Ramirez L."/>
            <person name="Alfaro M."/>
            <person name="Sun H."/>
            <person name="Tritt A."/>
            <person name="Yoshinaga Y."/>
            <person name="Zwiers L.-H."/>
            <person name="Turgeon B."/>
            <person name="Goodwin S."/>
            <person name="Spatafora J."/>
            <person name="Crous P."/>
            <person name="Grigoriev I."/>
        </authorList>
    </citation>
    <scope>NUCLEOTIDE SEQUENCE</scope>
    <source>
        <strain evidence="2">CBS 207.26</strain>
    </source>
</reference>
<feature type="non-terminal residue" evidence="2">
    <location>
        <position position="1"/>
    </location>
</feature>
<evidence type="ECO:0000313" key="3">
    <source>
        <dbReference type="Proteomes" id="UP000800200"/>
    </source>
</evidence>
<name>A0A6A6EBD0_9PEZI</name>
<dbReference type="EMBL" id="ML994621">
    <property type="protein sequence ID" value="KAF2189297.1"/>
    <property type="molecule type" value="Genomic_DNA"/>
</dbReference>
<accession>A0A6A6EBD0</accession>
<dbReference type="AlphaFoldDB" id="A0A6A6EBD0"/>
<evidence type="ECO:0000256" key="1">
    <source>
        <dbReference type="SAM" id="MobiDB-lite"/>
    </source>
</evidence>
<proteinExistence type="predicted"/>
<sequence length="76" mass="8353">KVSHSGQDRIQGGLHSSLTAHSNANTEPSAASFQTPAPCLLHYNVTTIAYTPYEAEHPKVIRTKLIPHVSDRPRNH</sequence>
<feature type="region of interest" description="Disordered" evidence="1">
    <location>
        <begin position="1"/>
        <end position="33"/>
    </location>
</feature>
<dbReference type="Proteomes" id="UP000800200">
    <property type="component" value="Unassembled WGS sequence"/>
</dbReference>
<gene>
    <name evidence="2" type="ORF">K469DRAFT_562993</name>
</gene>
<feature type="compositionally biased region" description="Polar residues" evidence="1">
    <location>
        <begin position="14"/>
        <end position="33"/>
    </location>
</feature>